<protein>
    <recommendedName>
        <fullName evidence="2">GBD/FH3 domain-containing protein</fullName>
    </recommendedName>
</protein>
<feature type="non-terminal residue" evidence="3">
    <location>
        <position position="211"/>
    </location>
</feature>
<evidence type="ECO:0000313" key="4">
    <source>
        <dbReference type="Proteomes" id="UP000053890"/>
    </source>
</evidence>
<dbReference type="OMA" id="ANESPEW"/>
<evidence type="ECO:0000313" key="3">
    <source>
        <dbReference type="EMBL" id="KPV74991.1"/>
    </source>
</evidence>
<evidence type="ECO:0000259" key="2">
    <source>
        <dbReference type="PROSITE" id="PS51232"/>
    </source>
</evidence>
<dbReference type="Pfam" id="PF06371">
    <property type="entry name" value="Drf_GBD"/>
    <property type="match status" value="1"/>
</dbReference>
<dbReference type="GO" id="GO:0051017">
    <property type="term" value="P:actin filament bundle assembly"/>
    <property type="evidence" value="ECO:0007669"/>
    <property type="project" value="TreeGrafter"/>
</dbReference>
<dbReference type="GO" id="GO:0003779">
    <property type="term" value="F:actin binding"/>
    <property type="evidence" value="ECO:0007669"/>
    <property type="project" value="InterPro"/>
</dbReference>
<dbReference type="GO" id="GO:0031267">
    <property type="term" value="F:small GTPase binding"/>
    <property type="evidence" value="ECO:0007669"/>
    <property type="project" value="InterPro"/>
</dbReference>
<sequence length="211" mass="23871">EKKWTLIYNDAYLRWKNAREKLTHRPVEARSAPANESPEWYIGRFMNGSITQQQVASLGVCLRTYELKWLQTFIALKGQAVLGNALHNINKADNSDRKPDTAMEAEIIKCLRQLFNHEDGARDALDNNTSISPITASLASEIPTRKSVIELLTFFVMRDRIRGFNLVLKGLDDFSSSRRLPGKFDGWFFFWEAAIDGRGRFGSAVGASDAI</sequence>
<dbReference type="GO" id="GO:1903475">
    <property type="term" value="P:mitotic actomyosin contractile ring assembly"/>
    <property type="evidence" value="ECO:0007669"/>
    <property type="project" value="TreeGrafter"/>
</dbReference>
<dbReference type="SUPFAM" id="SSF48371">
    <property type="entry name" value="ARM repeat"/>
    <property type="match status" value="1"/>
</dbReference>
<dbReference type="GO" id="GO:0051016">
    <property type="term" value="P:barbed-end actin filament capping"/>
    <property type="evidence" value="ECO:0007669"/>
    <property type="project" value="TreeGrafter"/>
</dbReference>
<dbReference type="InterPro" id="IPR010473">
    <property type="entry name" value="GTPase-bd"/>
</dbReference>
<dbReference type="GO" id="GO:0032153">
    <property type="term" value="C:cell division site"/>
    <property type="evidence" value="ECO:0007669"/>
    <property type="project" value="TreeGrafter"/>
</dbReference>
<dbReference type="InterPro" id="IPR014768">
    <property type="entry name" value="GBD/FH3_dom"/>
</dbReference>
<organism evidence="3 4">
    <name type="scientific">Rhodotorula graminis (strain WP1)</name>
    <dbReference type="NCBI Taxonomy" id="578459"/>
    <lineage>
        <taxon>Eukaryota</taxon>
        <taxon>Fungi</taxon>
        <taxon>Dikarya</taxon>
        <taxon>Basidiomycota</taxon>
        <taxon>Pucciniomycotina</taxon>
        <taxon>Microbotryomycetes</taxon>
        <taxon>Sporidiobolales</taxon>
        <taxon>Sporidiobolaceae</taxon>
        <taxon>Rhodotorula</taxon>
    </lineage>
</organism>
<feature type="non-terminal residue" evidence="3">
    <location>
        <position position="1"/>
    </location>
</feature>
<comment type="similarity">
    <text evidence="1">Belongs to the formin homology family. BNI1 subfamily.</text>
</comment>
<dbReference type="EMBL" id="KQ474079">
    <property type="protein sequence ID" value="KPV74991.1"/>
    <property type="molecule type" value="Genomic_DNA"/>
</dbReference>
<dbReference type="Gene3D" id="1.25.10.10">
    <property type="entry name" value="Leucine-rich Repeat Variant"/>
    <property type="match status" value="1"/>
</dbReference>
<dbReference type="InterPro" id="IPR051661">
    <property type="entry name" value="Actin_filament_regulator"/>
</dbReference>
<dbReference type="SMART" id="SM01140">
    <property type="entry name" value="Drf_GBD"/>
    <property type="match status" value="1"/>
</dbReference>
<dbReference type="PANTHER" id="PTHR47102:SF2">
    <property type="entry name" value="PROTEIN BNI1"/>
    <property type="match status" value="1"/>
</dbReference>
<reference evidence="3 4" key="1">
    <citation type="journal article" date="2015" name="Front. Microbiol.">
        <title>Genome sequence of the plant growth promoting endophytic yeast Rhodotorula graminis WP1.</title>
        <authorList>
            <person name="Firrincieli A."/>
            <person name="Otillar R."/>
            <person name="Salamov A."/>
            <person name="Schmutz J."/>
            <person name="Khan Z."/>
            <person name="Redman R.S."/>
            <person name="Fleck N.D."/>
            <person name="Lindquist E."/>
            <person name="Grigoriev I.V."/>
            <person name="Doty S.L."/>
        </authorList>
    </citation>
    <scope>NUCLEOTIDE SEQUENCE [LARGE SCALE GENOMIC DNA]</scope>
    <source>
        <strain evidence="3 4">WP1</strain>
    </source>
</reference>
<dbReference type="GeneID" id="28979636"/>
<dbReference type="PANTHER" id="PTHR47102">
    <property type="entry name" value="PROTEIN BNI1"/>
    <property type="match status" value="1"/>
</dbReference>
<evidence type="ECO:0000256" key="1">
    <source>
        <dbReference type="ARBA" id="ARBA00037935"/>
    </source>
</evidence>
<dbReference type="PROSITE" id="PS51232">
    <property type="entry name" value="GBD_FH3"/>
    <property type="match status" value="1"/>
</dbReference>
<name>A0A194S6F1_RHOGW</name>
<dbReference type="OrthoDB" id="1104827at2759"/>
<dbReference type="AlphaFoldDB" id="A0A194S6F1"/>
<dbReference type="InterPro" id="IPR011989">
    <property type="entry name" value="ARM-like"/>
</dbReference>
<dbReference type="RefSeq" id="XP_018271040.1">
    <property type="nucleotide sequence ID" value="XM_018419190.1"/>
</dbReference>
<feature type="domain" description="GBD/FH3" evidence="2">
    <location>
        <begin position="1"/>
        <end position="211"/>
    </location>
</feature>
<proteinExistence type="inferred from homology"/>
<keyword evidence="4" id="KW-1185">Reference proteome</keyword>
<gene>
    <name evidence="3" type="ORF">RHOBADRAFT_7544</name>
</gene>
<accession>A0A194S6F1</accession>
<dbReference type="GO" id="GO:0043332">
    <property type="term" value="C:mating projection tip"/>
    <property type="evidence" value="ECO:0007669"/>
    <property type="project" value="TreeGrafter"/>
</dbReference>
<dbReference type="STRING" id="578459.A0A194S6F1"/>
<dbReference type="InterPro" id="IPR016024">
    <property type="entry name" value="ARM-type_fold"/>
</dbReference>
<dbReference type="Proteomes" id="UP000053890">
    <property type="component" value="Unassembled WGS sequence"/>
</dbReference>